<dbReference type="EC" id="6.3.3.2" evidence="1"/>
<dbReference type="GO" id="GO:0030272">
    <property type="term" value="F:5-formyltetrahydrofolate cyclo-ligase activity"/>
    <property type="evidence" value="ECO:0007669"/>
    <property type="project" value="UniProtKB-EC"/>
</dbReference>
<keyword evidence="2" id="KW-1185">Reference proteome</keyword>
<dbReference type="EMBL" id="AOLV01000001">
    <property type="protein sequence ID" value="EPX87827.1"/>
    <property type="molecule type" value="Genomic_DNA"/>
</dbReference>
<dbReference type="Pfam" id="PF01812">
    <property type="entry name" value="5-FTHF_cyc-lig"/>
    <property type="match status" value="1"/>
</dbReference>
<dbReference type="STRING" id="1123069.ruthe_00031"/>
<proteinExistence type="predicted"/>
<comment type="caution">
    <text evidence="1">The sequence shown here is derived from an EMBL/GenBank/DDBJ whole genome shotgun (WGS) entry which is preliminary data.</text>
</comment>
<dbReference type="PATRIC" id="fig|1123069.3.peg.33"/>
<evidence type="ECO:0000313" key="2">
    <source>
        <dbReference type="Proteomes" id="UP000015346"/>
    </source>
</evidence>
<dbReference type="RefSeq" id="WP_021096180.1">
    <property type="nucleotide sequence ID" value="NZ_KE557318.1"/>
</dbReference>
<sequence length="154" mass="16015">MAERQALGAALAGHLRRLVADRFGPVSGRVLSGYWPIRGEFDLRGLMADWHREGAILALPVVERKAAPLVGWAMNGEGGAWRLGYGGGYFDRTLAVLTPRPFAIGVGLAAARLSTIFPQPHDIPLAAIVTEAGRAEKGPAAAGLAEPSAAAAGP</sequence>
<dbReference type="Proteomes" id="UP000015346">
    <property type="component" value="Unassembled WGS sequence"/>
</dbReference>
<dbReference type="InterPro" id="IPR037171">
    <property type="entry name" value="NagB/RpiA_transferase-like"/>
</dbReference>
<reference evidence="1 2" key="1">
    <citation type="journal article" date="2013" name="Stand. Genomic Sci.">
        <title>Genome sequence of the reddish-pigmented Rubellimicrobium thermophilum type strain (DSM 16684(T)), a member of the Roseobacter clade.</title>
        <authorList>
            <person name="Fiebig A."/>
            <person name="Riedel T."/>
            <person name="Gronow S."/>
            <person name="Petersen J."/>
            <person name="Klenk H.P."/>
            <person name="Goker M."/>
        </authorList>
    </citation>
    <scope>NUCLEOTIDE SEQUENCE [LARGE SCALE GENOMIC DNA]</scope>
    <source>
        <strain evidence="1 2">DSM 16684</strain>
    </source>
</reference>
<keyword evidence="1" id="KW-0436">Ligase</keyword>
<dbReference type="AlphaFoldDB" id="S9R7F1"/>
<dbReference type="InterPro" id="IPR024185">
    <property type="entry name" value="FTHF_cligase-like_sf"/>
</dbReference>
<protein>
    <submittedName>
        <fullName evidence="1">5-formyltetrahydrofolate cyclo-ligase</fullName>
        <ecNumber evidence="1">6.3.3.2</ecNumber>
    </submittedName>
</protein>
<organism evidence="1 2">
    <name type="scientific">Rubellimicrobium thermophilum DSM 16684</name>
    <dbReference type="NCBI Taxonomy" id="1123069"/>
    <lineage>
        <taxon>Bacteria</taxon>
        <taxon>Pseudomonadati</taxon>
        <taxon>Pseudomonadota</taxon>
        <taxon>Alphaproteobacteria</taxon>
        <taxon>Rhodobacterales</taxon>
        <taxon>Roseobacteraceae</taxon>
        <taxon>Rubellimicrobium</taxon>
    </lineage>
</organism>
<gene>
    <name evidence="1" type="ORF">ruthe_00031</name>
</gene>
<accession>S9R7F1</accession>
<name>S9R7F1_9RHOB</name>
<dbReference type="SUPFAM" id="SSF100950">
    <property type="entry name" value="NagB/RpiA/CoA transferase-like"/>
    <property type="match status" value="1"/>
</dbReference>
<evidence type="ECO:0000313" key="1">
    <source>
        <dbReference type="EMBL" id="EPX87827.1"/>
    </source>
</evidence>
<dbReference type="HOGENOM" id="CLU_1702934_0_0_5"/>
<dbReference type="Gene3D" id="3.40.50.10420">
    <property type="entry name" value="NagB/RpiA/CoA transferase-like"/>
    <property type="match status" value="1"/>
</dbReference>
<dbReference type="InterPro" id="IPR002698">
    <property type="entry name" value="FTHF_cligase"/>
</dbReference>